<reference evidence="2 3" key="1">
    <citation type="journal article" date="2019" name="Nat. Plants">
        <title>Stout camphor tree genome fills gaps in understanding of flowering plant genome evolution.</title>
        <authorList>
            <person name="Chaw S.M."/>
            <person name="Liu Y.C."/>
            <person name="Wu Y.W."/>
            <person name="Wang H.Y."/>
            <person name="Lin C.I."/>
            <person name="Wu C.S."/>
            <person name="Ke H.M."/>
            <person name="Chang L.Y."/>
            <person name="Hsu C.Y."/>
            <person name="Yang H.T."/>
            <person name="Sudianto E."/>
            <person name="Hsu M.H."/>
            <person name="Wu K.P."/>
            <person name="Wang L.N."/>
            <person name="Leebens-Mack J.H."/>
            <person name="Tsai I.J."/>
        </authorList>
    </citation>
    <scope>NUCLEOTIDE SEQUENCE [LARGE SCALE GENOMIC DNA]</scope>
    <source>
        <strain evidence="3">cv. Chaw 1501</strain>
        <tissue evidence="2">Young leaves</tissue>
    </source>
</reference>
<accession>A0A3S3NXA8</accession>
<evidence type="ECO:0000313" key="3">
    <source>
        <dbReference type="Proteomes" id="UP000283530"/>
    </source>
</evidence>
<evidence type="ECO:0000313" key="2">
    <source>
        <dbReference type="EMBL" id="RWR77023.1"/>
    </source>
</evidence>
<evidence type="ECO:0000256" key="1">
    <source>
        <dbReference type="SAM" id="MobiDB-lite"/>
    </source>
</evidence>
<dbReference type="Proteomes" id="UP000283530">
    <property type="component" value="Unassembled WGS sequence"/>
</dbReference>
<name>A0A3S3NXA8_9MAGN</name>
<dbReference type="EMBL" id="QPKB01000002">
    <property type="protein sequence ID" value="RWR77023.1"/>
    <property type="molecule type" value="Genomic_DNA"/>
</dbReference>
<keyword evidence="3" id="KW-1185">Reference proteome</keyword>
<dbReference type="OrthoDB" id="8062037at2759"/>
<comment type="caution">
    <text evidence="2">The sequence shown here is derived from an EMBL/GenBank/DDBJ whole genome shotgun (WGS) entry which is preliminary data.</text>
</comment>
<proteinExistence type="predicted"/>
<dbReference type="STRING" id="337451.A0A3S3NXA8"/>
<protein>
    <submittedName>
        <fullName evidence="2">Zinc finger protein</fullName>
    </submittedName>
</protein>
<dbReference type="AlphaFoldDB" id="A0A3S3NXA8"/>
<feature type="region of interest" description="Disordered" evidence="1">
    <location>
        <begin position="205"/>
        <end position="224"/>
    </location>
</feature>
<gene>
    <name evidence="2" type="ORF">CKAN_00549600</name>
</gene>
<sequence>MAGAAAAELLFLHPLQEFFDDEIQAFNSFPSNDIDDDIYGPDPFSPEFHLFPPSNHPLHDLILIHDPSDEEDTRTEAENPVHVSIHDIEDSDSNFFDAQDHVSLTLDLFDRSPQRTDAFDSSFTMNPFADTVGGSDFGVFEENDGLGGSNLLDLGLGFGVGFDAQGDVGEAFGDGFVVDRRDSVLQPCESSEVSDGLRIVGFGSDTESEEGHDAGVDLDLNSDGGDASERINDDLSIALYMDCLQFEDRRDPSGDFDWEEVEVLSMMVGGSAEEDEGSDSSVQEIGNPVQAVEALRNLEWEVLLPMNGLERNPNAELDRDDQTHDAEDEILLAQYLDHDNSLMSSPPAARSAIENLQTVTLTLEDVEKKNNLCAILESAAGRPILAQDESMLMMKSVLLKGGNCCNRNIAGL</sequence>
<organism evidence="2 3">
    <name type="scientific">Cinnamomum micranthum f. kanehirae</name>
    <dbReference type="NCBI Taxonomy" id="337451"/>
    <lineage>
        <taxon>Eukaryota</taxon>
        <taxon>Viridiplantae</taxon>
        <taxon>Streptophyta</taxon>
        <taxon>Embryophyta</taxon>
        <taxon>Tracheophyta</taxon>
        <taxon>Spermatophyta</taxon>
        <taxon>Magnoliopsida</taxon>
        <taxon>Magnoliidae</taxon>
        <taxon>Laurales</taxon>
        <taxon>Lauraceae</taxon>
        <taxon>Cinnamomum</taxon>
    </lineage>
</organism>